<keyword evidence="9" id="KW-1185">Reference proteome</keyword>
<evidence type="ECO:0000256" key="4">
    <source>
        <dbReference type="ARBA" id="ARBA00023136"/>
    </source>
</evidence>
<protein>
    <recommendedName>
        <fullName evidence="10">NINE protein</fullName>
    </recommendedName>
</protein>
<dbReference type="PANTHER" id="PTHR21016">
    <property type="entry name" value="BETA-AMYLOID BINDING PROTEIN-RELATED"/>
    <property type="match status" value="1"/>
</dbReference>
<dbReference type="Pfam" id="PF09851">
    <property type="entry name" value="SHOCT"/>
    <property type="match status" value="1"/>
</dbReference>
<comment type="caution">
    <text evidence="8">The sequence shown here is derived from an EMBL/GenBank/DDBJ whole genome shotgun (WGS) entry which is preliminary data.</text>
</comment>
<proteinExistence type="predicted"/>
<dbReference type="PANTHER" id="PTHR21016:SF25">
    <property type="entry name" value="TM2 DOMAIN-CONTAINING PROTEIN DDB_G0277895-RELATED"/>
    <property type="match status" value="1"/>
</dbReference>
<keyword evidence="4 5" id="KW-0472">Membrane</keyword>
<dbReference type="Proteomes" id="UP001500791">
    <property type="component" value="Unassembled WGS sequence"/>
</dbReference>
<keyword evidence="3 5" id="KW-1133">Transmembrane helix</keyword>
<sequence length="142" mass="15614">MSNLSHDTQAMMAFQNNKKSTGLAYVLWFFLGSLGAHRFYLGRTGSAVGMLVLFILGWMTVWALGLGLLFLIPLGVWLLVDIFLIPGMAAQQNNQLINQLSANSAPKMSAVDELARYAALRDSGAISSDEYESQKRRIMGVL</sequence>
<keyword evidence="2 5" id="KW-0812">Transmembrane</keyword>
<dbReference type="Pfam" id="PF05154">
    <property type="entry name" value="TM2"/>
    <property type="match status" value="1"/>
</dbReference>
<feature type="transmembrane region" description="Helical" evidence="5">
    <location>
        <begin position="21"/>
        <end position="41"/>
    </location>
</feature>
<evidence type="ECO:0000256" key="1">
    <source>
        <dbReference type="ARBA" id="ARBA00004141"/>
    </source>
</evidence>
<feature type="transmembrane region" description="Helical" evidence="5">
    <location>
        <begin position="47"/>
        <end position="80"/>
    </location>
</feature>
<accession>A0ABN0YAN1</accession>
<reference evidence="8 9" key="1">
    <citation type="journal article" date="2019" name="Int. J. Syst. Evol. Microbiol.">
        <title>The Global Catalogue of Microorganisms (GCM) 10K type strain sequencing project: providing services to taxonomists for standard genome sequencing and annotation.</title>
        <authorList>
            <consortium name="The Broad Institute Genomics Platform"/>
            <consortium name="The Broad Institute Genome Sequencing Center for Infectious Disease"/>
            <person name="Wu L."/>
            <person name="Ma J."/>
        </authorList>
    </citation>
    <scope>NUCLEOTIDE SEQUENCE [LARGE SCALE GENOMIC DNA]</scope>
    <source>
        <strain evidence="8 9">JCM 13476</strain>
    </source>
</reference>
<evidence type="ECO:0008006" key="10">
    <source>
        <dbReference type="Google" id="ProtNLM"/>
    </source>
</evidence>
<dbReference type="InterPro" id="IPR018649">
    <property type="entry name" value="SHOCT"/>
</dbReference>
<dbReference type="RefSeq" id="WP_208380639.1">
    <property type="nucleotide sequence ID" value="NZ_BAAAEJ010000007.1"/>
</dbReference>
<evidence type="ECO:0000256" key="3">
    <source>
        <dbReference type="ARBA" id="ARBA00022989"/>
    </source>
</evidence>
<dbReference type="EMBL" id="BAAAEJ010000007">
    <property type="protein sequence ID" value="GAA0388964.1"/>
    <property type="molecule type" value="Genomic_DNA"/>
</dbReference>
<feature type="domain" description="TM2" evidence="6">
    <location>
        <begin position="17"/>
        <end position="64"/>
    </location>
</feature>
<dbReference type="InterPro" id="IPR050932">
    <property type="entry name" value="TM2D1-3-like"/>
</dbReference>
<gene>
    <name evidence="8" type="ORF">GCM10009093_14530</name>
</gene>
<evidence type="ECO:0000313" key="9">
    <source>
        <dbReference type="Proteomes" id="UP001500791"/>
    </source>
</evidence>
<dbReference type="InterPro" id="IPR007829">
    <property type="entry name" value="TM2"/>
</dbReference>
<evidence type="ECO:0000256" key="2">
    <source>
        <dbReference type="ARBA" id="ARBA00022692"/>
    </source>
</evidence>
<evidence type="ECO:0000256" key="5">
    <source>
        <dbReference type="SAM" id="Phobius"/>
    </source>
</evidence>
<evidence type="ECO:0000259" key="7">
    <source>
        <dbReference type="Pfam" id="PF09851"/>
    </source>
</evidence>
<organism evidence="8 9">
    <name type="scientific">Brevundimonas terrae</name>
    <dbReference type="NCBI Taxonomy" id="363631"/>
    <lineage>
        <taxon>Bacteria</taxon>
        <taxon>Pseudomonadati</taxon>
        <taxon>Pseudomonadota</taxon>
        <taxon>Alphaproteobacteria</taxon>
        <taxon>Caulobacterales</taxon>
        <taxon>Caulobacteraceae</taxon>
        <taxon>Brevundimonas</taxon>
    </lineage>
</organism>
<evidence type="ECO:0000313" key="8">
    <source>
        <dbReference type="EMBL" id="GAA0388964.1"/>
    </source>
</evidence>
<evidence type="ECO:0000259" key="6">
    <source>
        <dbReference type="Pfam" id="PF05154"/>
    </source>
</evidence>
<feature type="domain" description="SHOCT" evidence="7">
    <location>
        <begin position="112"/>
        <end position="139"/>
    </location>
</feature>
<name>A0ABN0YAN1_9CAUL</name>
<comment type="subcellular location">
    <subcellularLocation>
        <location evidence="1">Membrane</location>
        <topology evidence="1">Multi-pass membrane protein</topology>
    </subcellularLocation>
</comment>